<proteinExistence type="inferred from homology"/>
<reference evidence="7" key="1">
    <citation type="journal article" date="2017" name="Genome Biol.">
        <title>Comparative genomics reveals high biological diversity and specific adaptations in the industrially and medically important fungal genus Aspergillus.</title>
        <authorList>
            <person name="de Vries R.P."/>
            <person name="Riley R."/>
            <person name="Wiebenga A."/>
            <person name="Aguilar-Osorio G."/>
            <person name="Amillis S."/>
            <person name="Uchima C.A."/>
            <person name="Anderluh G."/>
            <person name="Asadollahi M."/>
            <person name="Askin M."/>
            <person name="Barry K."/>
            <person name="Battaglia E."/>
            <person name="Bayram O."/>
            <person name="Benocci T."/>
            <person name="Braus-Stromeyer S.A."/>
            <person name="Caldana C."/>
            <person name="Canovas D."/>
            <person name="Cerqueira G.C."/>
            <person name="Chen F."/>
            <person name="Chen W."/>
            <person name="Choi C."/>
            <person name="Clum A."/>
            <person name="Dos Santos R.A."/>
            <person name="Damasio A.R."/>
            <person name="Diallinas G."/>
            <person name="Emri T."/>
            <person name="Fekete E."/>
            <person name="Flipphi M."/>
            <person name="Freyberg S."/>
            <person name="Gallo A."/>
            <person name="Gournas C."/>
            <person name="Habgood R."/>
            <person name="Hainaut M."/>
            <person name="Harispe M.L."/>
            <person name="Henrissat B."/>
            <person name="Hilden K.S."/>
            <person name="Hope R."/>
            <person name="Hossain A."/>
            <person name="Karabika E."/>
            <person name="Karaffa L."/>
            <person name="Karanyi Z."/>
            <person name="Krasevec N."/>
            <person name="Kuo A."/>
            <person name="Kusch H."/>
            <person name="LaButti K."/>
            <person name="Lagendijk E.L."/>
            <person name="Lapidus A."/>
            <person name="Levasseur A."/>
            <person name="Lindquist E."/>
            <person name="Lipzen A."/>
            <person name="Logrieco A.F."/>
            <person name="MacCabe A."/>
            <person name="Maekelae M.R."/>
            <person name="Malavazi I."/>
            <person name="Melin P."/>
            <person name="Meyer V."/>
            <person name="Mielnichuk N."/>
            <person name="Miskei M."/>
            <person name="Molnar A.P."/>
            <person name="Mule G."/>
            <person name="Ngan C.Y."/>
            <person name="Orejas M."/>
            <person name="Orosz E."/>
            <person name="Ouedraogo J.P."/>
            <person name="Overkamp K.M."/>
            <person name="Park H.-S."/>
            <person name="Perrone G."/>
            <person name="Piumi F."/>
            <person name="Punt P.J."/>
            <person name="Ram A.F."/>
            <person name="Ramon A."/>
            <person name="Rauscher S."/>
            <person name="Record E."/>
            <person name="Riano-Pachon D.M."/>
            <person name="Robert V."/>
            <person name="Roehrig J."/>
            <person name="Ruller R."/>
            <person name="Salamov A."/>
            <person name="Salih N.S."/>
            <person name="Samson R.A."/>
            <person name="Sandor E."/>
            <person name="Sanguinetti M."/>
            <person name="Schuetze T."/>
            <person name="Sepcic K."/>
            <person name="Shelest E."/>
            <person name="Sherlock G."/>
            <person name="Sophianopoulou V."/>
            <person name="Squina F.M."/>
            <person name="Sun H."/>
            <person name="Susca A."/>
            <person name="Todd R.B."/>
            <person name="Tsang A."/>
            <person name="Unkles S.E."/>
            <person name="van de Wiele N."/>
            <person name="van Rossen-Uffink D."/>
            <person name="Oliveira J.V."/>
            <person name="Vesth T.C."/>
            <person name="Visser J."/>
            <person name="Yu J.-H."/>
            <person name="Zhou M."/>
            <person name="Andersen M.R."/>
            <person name="Archer D.B."/>
            <person name="Baker S.E."/>
            <person name="Benoit I."/>
            <person name="Brakhage A.A."/>
            <person name="Braus G.H."/>
            <person name="Fischer R."/>
            <person name="Frisvad J.C."/>
            <person name="Goldman G.H."/>
            <person name="Houbraken J."/>
            <person name="Oakley B."/>
            <person name="Pocsi I."/>
            <person name="Scazzocchio C."/>
            <person name="Seiboth B."/>
            <person name="vanKuyk P.A."/>
            <person name="Wortman J."/>
            <person name="Dyer P.S."/>
            <person name="Grigoriev I.V."/>
        </authorList>
    </citation>
    <scope>NUCLEOTIDE SEQUENCE [LARGE SCALE GENOMIC DNA]</scope>
    <source>
        <strain evidence="7">ITEM 5010</strain>
    </source>
</reference>
<dbReference type="GO" id="GO:0050660">
    <property type="term" value="F:flavin adenine dinucleotide binding"/>
    <property type="evidence" value="ECO:0007669"/>
    <property type="project" value="InterPro"/>
</dbReference>
<dbReference type="InterPro" id="IPR007867">
    <property type="entry name" value="GMC_OxRtase_C"/>
</dbReference>
<sequence>MDRLYDYIIVGGGLAGSVLASRLSQAPTKPQVLLVEAGSDVSNNAVIPHANNIPFLIGSELDWAYVTVPQKELEGRRINNPAGRCLGGGTAINAGGWDRGDGHDYALWAELVGDERYSYHRMLPYFIRTEEYHSPNMTPGQHGSDGPLYIATAESTGRRYPLRDILRQAWKENGVYPLQGLDGNSGNPNGLAELTENRRNGLRQLASSAYPLDKVIVLTNTLAKRILIEDAAVAPKAVGIETAEGKHYHGKEIICAAGSYRTPQLLMLSGIGPKNTLSQLNIPVLADNSEIGCNLFDHLELTQYWKLRDPSAGYALGSNNPIFTQPQYGLGVPIDWVIKTDVPKDGLAEALAADGHASLPDKHPLLRSKRAVMEHLVVYAAASPADPAIPLNGSHIASTLVHLLPTSTGSVSINSADPTSNPVINPQYLSTEADRYAWRMGLRRTAQLFLGTDAGQSLVESETPPDAFRPIRLDSPDAYLDARTRHGAFSTYHPLGTCSMGKVVDTDFRVLGVSNLRVVDASVIPAPIAAHIQAVVYALAELAAEIMSGGV</sequence>
<dbReference type="OrthoDB" id="269227at2759"/>
<evidence type="ECO:0000259" key="4">
    <source>
        <dbReference type="PROSITE" id="PS00623"/>
    </source>
</evidence>
<keyword evidence="3" id="KW-0285">Flavoprotein</keyword>
<dbReference type="STRING" id="602072.A0A1R3S2H7"/>
<dbReference type="VEuPathDB" id="FungiDB:ASPCADRAFT_392957"/>
<keyword evidence="3" id="KW-0274">FAD</keyword>
<protein>
    <submittedName>
        <fullName evidence="6">GMC oxidoreductase</fullName>
    </submittedName>
</protein>
<dbReference type="AlphaFoldDB" id="A0A1R3S2H7"/>
<dbReference type="InterPro" id="IPR012132">
    <property type="entry name" value="GMC_OxRdtase"/>
</dbReference>
<dbReference type="PANTHER" id="PTHR11552:SF123">
    <property type="entry name" value="GMC OXIDOREDUCTASE (AFU_ORTHOLOGUE AFUA_2G01770)-RELATED"/>
    <property type="match status" value="1"/>
</dbReference>
<dbReference type="InterPro" id="IPR036188">
    <property type="entry name" value="FAD/NAD-bd_sf"/>
</dbReference>
<comment type="similarity">
    <text evidence="1 3">Belongs to the GMC oxidoreductase family.</text>
</comment>
<evidence type="ECO:0000313" key="6">
    <source>
        <dbReference type="EMBL" id="OOG00945.1"/>
    </source>
</evidence>
<evidence type="ECO:0000313" key="7">
    <source>
        <dbReference type="Proteomes" id="UP000188318"/>
    </source>
</evidence>
<dbReference type="EMBL" id="KV907493">
    <property type="protein sequence ID" value="OOG00945.1"/>
    <property type="molecule type" value="Genomic_DNA"/>
</dbReference>
<evidence type="ECO:0000256" key="2">
    <source>
        <dbReference type="PIRSR" id="PIRSR000137-1"/>
    </source>
</evidence>
<dbReference type="Gene3D" id="3.50.50.60">
    <property type="entry name" value="FAD/NAD(P)-binding domain"/>
    <property type="match status" value="1"/>
</dbReference>
<name>A0A1R3S2H7_ASPC5</name>
<dbReference type="PROSITE" id="PS00624">
    <property type="entry name" value="GMC_OXRED_2"/>
    <property type="match status" value="1"/>
</dbReference>
<dbReference type="SUPFAM" id="SSF54373">
    <property type="entry name" value="FAD-linked reductases, C-terminal domain"/>
    <property type="match status" value="1"/>
</dbReference>
<dbReference type="InterPro" id="IPR000172">
    <property type="entry name" value="GMC_OxRdtase_N"/>
</dbReference>
<keyword evidence="7" id="KW-1185">Reference proteome</keyword>
<dbReference type="GO" id="GO:0016614">
    <property type="term" value="F:oxidoreductase activity, acting on CH-OH group of donors"/>
    <property type="evidence" value="ECO:0007669"/>
    <property type="project" value="InterPro"/>
</dbReference>
<dbReference type="PIRSF" id="PIRSF000137">
    <property type="entry name" value="Alcohol_oxidase"/>
    <property type="match status" value="1"/>
</dbReference>
<accession>A0A1R3S2H7</accession>
<feature type="domain" description="Glucose-methanol-choline oxidoreductase N-terminal" evidence="5">
    <location>
        <begin position="258"/>
        <end position="272"/>
    </location>
</feature>
<feature type="domain" description="Glucose-methanol-choline oxidoreductase N-terminal" evidence="4">
    <location>
        <begin position="83"/>
        <end position="106"/>
    </location>
</feature>
<evidence type="ECO:0000256" key="3">
    <source>
        <dbReference type="RuleBase" id="RU003968"/>
    </source>
</evidence>
<dbReference type="Pfam" id="PF00732">
    <property type="entry name" value="GMC_oxred_N"/>
    <property type="match status" value="1"/>
</dbReference>
<organism evidence="6 7">
    <name type="scientific">Aspergillus carbonarius (strain ITEM 5010)</name>
    <dbReference type="NCBI Taxonomy" id="602072"/>
    <lineage>
        <taxon>Eukaryota</taxon>
        <taxon>Fungi</taxon>
        <taxon>Dikarya</taxon>
        <taxon>Ascomycota</taxon>
        <taxon>Pezizomycotina</taxon>
        <taxon>Eurotiomycetes</taxon>
        <taxon>Eurotiomycetidae</taxon>
        <taxon>Eurotiales</taxon>
        <taxon>Aspergillaceae</taxon>
        <taxon>Aspergillus</taxon>
        <taxon>Aspergillus subgen. Circumdati</taxon>
    </lineage>
</organism>
<feature type="active site" description="Proton donor" evidence="2">
    <location>
        <position position="493"/>
    </location>
</feature>
<dbReference type="Pfam" id="PF05199">
    <property type="entry name" value="GMC_oxred_C"/>
    <property type="match status" value="1"/>
</dbReference>
<evidence type="ECO:0000259" key="5">
    <source>
        <dbReference type="PROSITE" id="PS00624"/>
    </source>
</evidence>
<dbReference type="Gene3D" id="3.30.560.10">
    <property type="entry name" value="Glucose Oxidase, domain 3"/>
    <property type="match status" value="1"/>
</dbReference>
<evidence type="ECO:0000256" key="1">
    <source>
        <dbReference type="ARBA" id="ARBA00010790"/>
    </source>
</evidence>
<dbReference type="Proteomes" id="UP000188318">
    <property type="component" value="Unassembled WGS sequence"/>
</dbReference>
<dbReference type="OMA" id="LADHMIF"/>
<dbReference type="PANTHER" id="PTHR11552">
    <property type="entry name" value="GLUCOSE-METHANOL-CHOLINE GMC OXIDOREDUCTASE"/>
    <property type="match status" value="1"/>
</dbReference>
<dbReference type="SUPFAM" id="SSF51905">
    <property type="entry name" value="FAD/NAD(P)-binding domain"/>
    <property type="match status" value="1"/>
</dbReference>
<feature type="active site" description="Proton acceptor" evidence="2">
    <location>
        <position position="531"/>
    </location>
</feature>
<gene>
    <name evidence="6" type="ORF">ASPCADRAFT_392957</name>
</gene>
<dbReference type="PROSITE" id="PS00623">
    <property type="entry name" value="GMC_OXRED_1"/>
    <property type="match status" value="1"/>
</dbReference>